<evidence type="ECO:0000313" key="2">
    <source>
        <dbReference type="EMBL" id="PLW78552.1"/>
    </source>
</evidence>
<dbReference type="AlphaFoldDB" id="A0A2N5XVM0"/>
<dbReference type="SUPFAM" id="SSF110087">
    <property type="entry name" value="DR1885-like metal-binding protein"/>
    <property type="match status" value="1"/>
</dbReference>
<dbReference type="InterPro" id="IPR036182">
    <property type="entry name" value="PCuAC_sf"/>
</dbReference>
<sequence>MRLLAFLILLLVPFAAGAADHDDHSEHVSDLDGFHAVHAWTRATSDDTTLVFMELENENSAAIVVNGGQSEIASSGQLVGFVLKDGAEAWQDIPSMPVQPNHDLHLEPHGLALMLSGLSTPLVEGDVFEVQLNTSIGDLMLYVEVEDVHAGHHSHAGHSH</sequence>
<evidence type="ECO:0000256" key="1">
    <source>
        <dbReference type="SAM" id="SignalP"/>
    </source>
</evidence>
<dbReference type="Gene3D" id="2.60.40.1890">
    <property type="entry name" value="PCu(A)C copper chaperone"/>
    <property type="match status" value="1"/>
</dbReference>
<dbReference type="OrthoDB" id="9796962at2"/>
<dbReference type="EMBL" id="PKUQ01000003">
    <property type="protein sequence ID" value="PLW78552.1"/>
    <property type="molecule type" value="Genomic_DNA"/>
</dbReference>
<dbReference type="PANTHER" id="PTHR36302:SF1">
    <property type="entry name" value="COPPER CHAPERONE PCU(A)C"/>
    <property type="match status" value="1"/>
</dbReference>
<gene>
    <name evidence="2" type="ORF">C0081_03565</name>
</gene>
<comment type="caution">
    <text evidence="2">The sequence shown here is derived from an EMBL/GenBank/DDBJ whole genome shotgun (WGS) entry which is preliminary data.</text>
</comment>
<dbReference type="InterPro" id="IPR007410">
    <property type="entry name" value="LpqE-like"/>
</dbReference>
<evidence type="ECO:0000313" key="3">
    <source>
        <dbReference type="Proteomes" id="UP000234881"/>
    </source>
</evidence>
<organism evidence="2 3">
    <name type="scientific">Cohaesibacter celericrescens</name>
    <dbReference type="NCBI Taxonomy" id="2067669"/>
    <lineage>
        <taxon>Bacteria</taxon>
        <taxon>Pseudomonadati</taxon>
        <taxon>Pseudomonadota</taxon>
        <taxon>Alphaproteobacteria</taxon>
        <taxon>Hyphomicrobiales</taxon>
        <taxon>Cohaesibacteraceae</taxon>
    </lineage>
</organism>
<dbReference type="PANTHER" id="PTHR36302">
    <property type="entry name" value="BLR7088 PROTEIN"/>
    <property type="match status" value="1"/>
</dbReference>
<accession>A0A2N5XVM0</accession>
<reference evidence="2 3" key="1">
    <citation type="submission" date="2018-01" db="EMBL/GenBank/DDBJ databases">
        <title>The draft genome sequence of Cohaesibacter sp. H1304.</title>
        <authorList>
            <person name="Wang N.-N."/>
            <person name="Du Z.-J."/>
        </authorList>
    </citation>
    <scope>NUCLEOTIDE SEQUENCE [LARGE SCALE GENOMIC DNA]</scope>
    <source>
        <strain evidence="2 3">H1304</strain>
    </source>
</reference>
<dbReference type="Proteomes" id="UP000234881">
    <property type="component" value="Unassembled WGS sequence"/>
</dbReference>
<dbReference type="InterPro" id="IPR058248">
    <property type="entry name" value="Lxx211020-like"/>
</dbReference>
<dbReference type="RefSeq" id="WP_101532445.1">
    <property type="nucleotide sequence ID" value="NZ_PKUQ01000003.1"/>
</dbReference>
<protein>
    <recommendedName>
        <fullName evidence="4">Copper chaperone PCu(A)C</fullName>
    </recommendedName>
</protein>
<keyword evidence="3" id="KW-1185">Reference proteome</keyword>
<keyword evidence="1" id="KW-0732">Signal</keyword>
<dbReference type="Pfam" id="PF04314">
    <property type="entry name" value="PCuAC"/>
    <property type="match status" value="1"/>
</dbReference>
<name>A0A2N5XVM0_9HYPH</name>
<proteinExistence type="predicted"/>
<feature type="chain" id="PRO_5014963482" description="Copper chaperone PCu(A)C" evidence="1">
    <location>
        <begin position="19"/>
        <end position="160"/>
    </location>
</feature>
<feature type="signal peptide" evidence="1">
    <location>
        <begin position="1"/>
        <end position="18"/>
    </location>
</feature>
<evidence type="ECO:0008006" key="4">
    <source>
        <dbReference type="Google" id="ProtNLM"/>
    </source>
</evidence>